<dbReference type="AlphaFoldDB" id="A0A081A170"/>
<gene>
    <name evidence="1" type="ORF">F444_11328</name>
</gene>
<accession>A0A081A170</accession>
<name>A0A081A170_PHYNI</name>
<sequence>MKRTLPKSYMTEVKTGRRTDLLYTLENNRFLSCMKYKPQCATK</sequence>
<evidence type="ECO:0000313" key="1">
    <source>
        <dbReference type="EMBL" id="ETO72631.1"/>
    </source>
</evidence>
<reference evidence="1 2" key="1">
    <citation type="submission" date="2013-11" db="EMBL/GenBank/DDBJ databases">
        <title>The Genome Sequence of Phytophthora parasitica P1976.</title>
        <authorList>
            <consortium name="The Broad Institute Genomics Platform"/>
            <person name="Russ C."/>
            <person name="Tyler B."/>
            <person name="Panabieres F."/>
            <person name="Shan W."/>
            <person name="Tripathy S."/>
            <person name="Grunwald N."/>
            <person name="Machado M."/>
            <person name="Johnson C.S."/>
            <person name="Walker B."/>
            <person name="Young S."/>
            <person name="Zeng Q."/>
            <person name="Gargeya S."/>
            <person name="Fitzgerald M."/>
            <person name="Haas B."/>
            <person name="Abouelleil A."/>
            <person name="Allen A.W."/>
            <person name="Alvarado L."/>
            <person name="Arachchi H.M."/>
            <person name="Berlin A.M."/>
            <person name="Chapman S.B."/>
            <person name="Gainer-Dewar J."/>
            <person name="Goldberg J."/>
            <person name="Griggs A."/>
            <person name="Gujja S."/>
            <person name="Hansen M."/>
            <person name="Howarth C."/>
            <person name="Imamovic A."/>
            <person name="Ireland A."/>
            <person name="Larimer J."/>
            <person name="McCowan C."/>
            <person name="Murphy C."/>
            <person name="Pearson M."/>
            <person name="Poon T.W."/>
            <person name="Priest M."/>
            <person name="Roberts A."/>
            <person name="Saif S."/>
            <person name="Shea T."/>
            <person name="Sisk P."/>
            <person name="Sykes S."/>
            <person name="Wortman J."/>
            <person name="Nusbaum C."/>
            <person name="Birren B."/>
        </authorList>
    </citation>
    <scope>NUCLEOTIDE SEQUENCE [LARGE SCALE GENOMIC DNA]</scope>
    <source>
        <strain evidence="1 2">P1976</strain>
    </source>
</reference>
<organism evidence="1 2">
    <name type="scientific">Phytophthora nicotianae P1976</name>
    <dbReference type="NCBI Taxonomy" id="1317066"/>
    <lineage>
        <taxon>Eukaryota</taxon>
        <taxon>Sar</taxon>
        <taxon>Stramenopiles</taxon>
        <taxon>Oomycota</taxon>
        <taxon>Peronosporomycetes</taxon>
        <taxon>Peronosporales</taxon>
        <taxon>Peronosporaceae</taxon>
        <taxon>Phytophthora</taxon>
    </lineage>
</organism>
<evidence type="ECO:0000313" key="2">
    <source>
        <dbReference type="Proteomes" id="UP000028582"/>
    </source>
</evidence>
<dbReference type="Proteomes" id="UP000028582">
    <property type="component" value="Unassembled WGS sequence"/>
</dbReference>
<proteinExistence type="predicted"/>
<dbReference type="EMBL" id="ANJA01002048">
    <property type="protein sequence ID" value="ETO72631.1"/>
    <property type="molecule type" value="Genomic_DNA"/>
</dbReference>
<protein>
    <submittedName>
        <fullName evidence="1">Uncharacterized protein</fullName>
    </submittedName>
</protein>
<comment type="caution">
    <text evidence="1">The sequence shown here is derived from an EMBL/GenBank/DDBJ whole genome shotgun (WGS) entry which is preliminary data.</text>
</comment>